<dbReference type="Proteomes" id="UP000552864">
    <property type="component" value="Unassembled WGS sequence"/>
</dbReference>
<dbReference type="EMBL" id="JABAHZ010000001">
    <property type="protein sequence ID" value="NLR77388.1"/>
    <property type="molecule type" value="Genomic_DNA"/>
</dbReference>
<protein>
    <recommendedName>
        <fullName evidence="3">Ketosteroid isomerase homolog</fullName>
    </recommendedName>
</protein>
<sequence>MFVLSGLLIWACWCNAQTEAPELKAARKAIEASNAIYADLANKGDGSILTRYTDDACLFPPNAAPVCGPDQMAVFFNGGPKVHVTFTIQHLYGDGKTFVTEESFYEMTDLEGKKLDDGKVIVIWKNTRDGWKMYRDMFSSNHPAK</sequence>
<evidence type="ECO:0000313" key="2">
    <source>
        <dbReference type="Proteomes" id="UP000552864"/>
    </source>
</evidence>
<dbReference type="SUPFAM" id="SSF54427">
    <property type="entry name" value="NTF2-like"/>
    <property type="match status" value="1"/>
</dbReference>
<proteinExistence type="predicted"/>
<reference evidence="1 2" key="1">
    <citation type="submission" date="2020-04" db="EMBL/GenBank/DDBJ databases">
        <authorList>
            <person name="Yin C."/>
        </authorList>
    </citation>
    <scope>NUCLEOTIDE SEQUENCE [LARGE SCALE GENOMIC DNA]</scope>
    <source>
        <strain evidence="1 2">Ak56</strain>
    </source>
</reference>
<accession>A0A847SJ13</accession>
<name>A0A847SJ13_9BACT</name>
<evidence type="ECO:0000313" key="1">
    <source>
        <dbReference type="EMBL" id="NLR77388.1"/>
    </source>
</evidence>
<dbReference type="AlphaFoldDB" id="A0A847SJ13"/>
<dbReference type="InterPro" id="IPR032710">
    <property type="entry name" value="NTF2-like_dom_sf"/>
</dbReference>
<keyword evidence="2" id="KW-1185">Reference proteome</keyword>
<evidence type="ECO:0008006" key="3">
    <source>
        <dbReference type="Google" id="ProtNLM"/>
    </source>
</evidence>
<comment type="caution">
    <text evidence="1">The sequence shown here is derived from an EMBL/GenBank/DDBJ whole genome shotgun (WGS) entry which is preliminary data.</text>
</comment>
<organism evidence="1 2">
    <name type="scientific">Chitinophaga eiseniae</name>
    <dbReference type="NCBI Taxonomy" id="634771"/>
    <lineage>
        <taxon>Bacteria</taxon>
        <taxon>Pseudomonadati</taxon>
        <taxon>Bacteroidota</taxon>
        <taxon>Chitinophagia</taxon>
        <taxon>Chitinophagales</taxon>
        <taxon>Chitinophagaceae</taxon>
        <taxon>Chitinophaga</taxon>
    </lineage>
</organism>
<gene>
    <name evidence="1" type="ORF">HGH91_02060</name>
</gene>
<dbReference type="Gene3D" id="3.10.450.50">
    <property type="match status" value="1"/>
</dbReference>